<evidence type="ECO:0000256" key="1">
    <source>
        <dbReference type="SAM" id="Phobius"/>
    </source>
</evidence>
<name>A0AAD9MEK8_9PEZI</name>
<evidence type="ECO:0000259" key="3">
    <source>
        <dbReference type="Pfam" id="PF23317"/>
    </source>
</evidence>
<feature type="transmembrane region" description="Helical" evidence="1">
    <location>
        <begin position="302"/>
        <end position="324"/>
    </location>
</feature>
<organism evidence="4 5">
    <name type="scientific">Phyllachora maydis</name>
    <dbReference type="NCBI Taxonomy" id="1825666"/>
    <lineage>
        <taxon>Eukaryota</taxon>
        <taxon>Fungi</taxon>
        <taxon>Dikarya</taxon>
        <taxon>Ascomycota</taxon>
        <taxon>Pezizomycotina</taxon>
        <taxon>Sordariomycetes</taxon>
        <taxon>Sordariomycetidae</taxon>
        <taxon>Phyllachorales</taxon>
        <taxon>Phyllachoraceae</taxon>
        <taxon>Phyllachora</taxon>
    </lineage>
</organism>
<dbReference type="Proteomes" id="UP001217918">
    <property type="component" value="Unassembled WGS sequence"/>
</dbReference>
<keyword evidence="5" id="KW-1185">Reference proteome</keyword>
<proteinExistence type="predicted"/>
<feature type="domain" description="Calcium channel YVC1-like C-terminal transmembrane" evidence="3">
    <location>
        <begin position="265"/>
        <end position="544"/>
    </location>
</feature>
<gene>
    <name evidence="4" type="ORF">P8C59_005526</name>
</gene>
<sequence>MGRTTWRQMIGWDPLPHRGHRELRREERRRLLPRYVDESIESAILPAEVTKIALRLRRLVEECVPCELDEAQITKAHSRVITEKVIQAAREAGGADHRACVVFGLLVNRRWWTRQSLRELWDADLHRVRAVACEVMAKNLIEHEEDTTFLLQSVLLKRYAILVDGTPTPATNVIEKAVDLHALRVIGSSGYQQCISHLWKGWLVQDENDPASFVDYRQKDDPSFLVHLRSGRMRAPMHQNAAQGLISVLFLALYTAAVNTPNPEGDIDVVEGILYAFTFGFICDELTKFWKAGYHILGFWNALNFVLYSLLATSFAVRCIALGHDLHDGDGVRQHFNTLGYNFLAVSAPLFWVRLLLYLDSFRFFGAMLVVLKVMMRESIIFFALLAVVVVGFLQSFIGLDSADDQVAGDMSFIITSMANAIMQSPDFSGFDKFQHPFGLVLYYCFTFIVMVILLNILIALYNSAYEDIYDNANDEFLALFAQKTMLFVRAPDENVFIAPFNLIEIFLLVLPFEWWMSKKLYKQLNDAVMWLIYLPLLLPAAFFETRQAGEIRANRARGEADEDTVEEWEQMTDQVDFDADGWNEAVGLAKSHLDQDPAVSEVQQLKQEVETLKEMLERLSRSLGVGDAADASRSGRP</sequence>
<keyword evidence="1" id="KW-1133">Transmembrane helix</keyword>
<dbReference type="PANTHER" id="PTHR35859">
    <property type="entry name" value="NONSELECTIVE CATION CHANNEL PROTEIN"/>
    <property type="match status" value="1"/>
</dbReference>
<dbReference type="InterPro" id="IPR056337">
    <property type="entry name" value="LHD_YVC1"/>
</dbReference>
<comment type="caution">
    <text evidence="4">The sequence shown here is derived from an EMBL/GenBank/DDBJ whole genome shotgun (WGS) entry which is preliminary data.</text>
</comment>
<evidence type="ECO:0000313" key="5">
    <source>
        <dbReference type="Proteomes" id="UP001217918"/>
    </source>
</evidence>
<feature type="transmembrane region" description="Helical" evidence="1">
    <location>
        <begin position="528"/>
        <end position="546"/>
    </location>
</feature>
<feature type="transmembrane region" description="Helical" evidence="1">
    <location>
        <begin position="339"/>
        <end position="359"/>
    </location>
</feature>
<feature type="transmembrane region" description="Helical" evidence="1">
    <location>
        <begin position="441"/>
        <end position="462"/>
    </location>
</feature>
<evidence type="ECO:0000259" key="2">
    <source>
        <dbReference type="Pfam" id="PF23190"/>
    </source>
</evidence>
<dbReference type="AlphaFoldDB" id="A0AAD9MEK8"/>
<feature type="transmembrane region" description="Helical" evidence="1">
    <location>
        <begin position="496"/>
        <end position="516"/>
    </location>
</feature>
<dbReference type="PANTHER" id="PTHR35859:SF1">
    <property type="entry name" value="NONSELECTIVE CATION CHANNEL PROTEIN"/>
    <property type="match status" value="1"/>
</dbReference>
<evidence type="ECO:0000313" key="4">
    <source>
        <dbReference type="EMBL" id="KAK2071073.1"/>
    </source>
</evidence>
<feature type="transmembrane region" description="Helical" evidence="1">
    <location>
        <begin position="380"/>
        <end position="398"/>
    </location>
</feature>
<protein>
    <submittedName>
        <fullName evidence="4">Uncharacterized protein</fullName>
    </submittedName>
</protein>
<keyword evidence="1" id="KW-0472">Membrane</keyword>
<reference evidence="4" key="1">
    <citation type="journal article" date="2023" name="Mol. Plant Microbe Interact.">
        <title>Elucidating the Obligate Nature and Biological Capacity of an Invasive Fungal Corn Pathogen.</title>
        <authorList>
            <person name="MacCready J.S."/>
            <person name="Roggenkamp E.M."/>
            <person name="Gdanetz K."/>
            <person name="Chilvers M.I."/>
        </authorList>
    </citation>
    <scope>NUCLEOTIDE SEQUENCE</scope>
    <source>
        <strain evidence="4">PM02</strain>
    </source>
</reference>
<feature type="domain" description="YVC1 N-terminal linker helical" evidence="2">
    <location>
        <begin position="49"/>
        <end position="228"/>
    </location>
</feature>
<dbReference type="InterPro" id="IPR056336">
    <property type="entry name" value="YVC1_C"/>
</dbReference>
<accession>A0AAD9MEK8</accession>
<dbReference type="Pfam" id="PF23317">
    <property type="entry name" value="YVC1_C"/>
    <property type="match status" value="1"/>
</dbReference>
<dbReference type="Pfam" id="PF23190">
    <property type="entry name" value="LHD_TRPY1"/>
    <property type="match status" value="1"/>
</dbReference>
<dbReference type="EMBL" id="JAQQPM010000004">
    <property type="protein sequence ID" value="KAK2071073.1"/>
    <property type="molecule type" value="Genomic_DNA"/>
</dbReference>
<keyword evidence="1" id="KW-0812">Transmembrane</keyword>
<dbReference type="InterPro" id="IPR052971">
    <property type="entry name" value="TRP_calcium_channel"/>
</dbReference>